<dbReference type="InterPro" id="IPR036291">
    <property type="entry name" value="NAD(P)-bd_dom_sf"/>
</dbReference>
<name>A0A6A6WRT2_9PLEO</name>
<dbReference type="GO" id="GO:0005634">
    <property type="term" value="C:nucleus"/>
    <property type="evidence" value="ECO:0007669"/>
    <property type="project" value="TreeGrafter"/>
</dbReference>
<dbReference type="PANTHER" id="PTHR42748">
    <property type="entry name" value="NITROGEN METABOLITE REPRESSION PROTEIN NMRA FAMILY MEMBER"/>
    <property type="match status" value="1"/>
</dbReference>
<accession>A0A6A6WRT2</accession>
<proteinExistence type="inferred from homology"/>
<dbReference type="Proteomes" id="UP000799757">
    <property type="component" value="Unassembled WGS sequence"/>
</dbReference>
<reference evidence="4" key="1">
    <citation type="journal article" date="2020" name="Stud. Mycol.">
        <title>101 Dothideomycetes genomes: a test case for predicting lifestyles and emergence of pathogens.</title>
        <authorList>
            <person name="Haridas S."/>
            <person name="Albert R."/>
            <person name="Binder M."/>
            <person name="Bloem J."/>
            <person name="Labutti K."/>
            <person name="Salamov A."/>
            <person name="Andreopoulos B."/>
            <person name="Baker S."/>
            <person name="Barry K."/>
            <person name="Bills G."/>
            <person name="Bluhm B."/>
            <person name="Cannon C."/>
            <person name="Castanera R."/>
            <person name="Culley D."/>
            <person name="Daum C."/>
            <person name="Ezra D."/>
            <person name="Gonzalez J."/>
            <person name="Henrissat B."/>
            <person name="Kuo A."/>
            <person name="Liang C."/>
            <person name="Lipzen A."/>
            <person name="Lutzoni F."/>
            <person name="Magnuson J."/>
            <person name="Mondo S."/>
            <person name="Nolan M."/>
            <person name="Ohm R."/>
            <person name="Pangilinan J."/>
            <person name="Park H.-J."/>
            <person name="Ramirez L."/>
            <person name="Alfaro M."/>
            <person name="Sun H."/>
            <person name="Tritt A."/>
            <person name="Yoshinaga Y."/>
            <person name="Zwiers L.-H."/>
            <person name="Turgeon B."/>
            <person name="Goodwin S."/>
            <person name="Spatafora J."/>
            <person name="Crous P."/>
            <person name="Grigoriev I."/>
        </authorList>
    </citation>
    <scope>NUCLEOTIDE SEQUENCE</scope>
    <source>
        <strain evidence="4">CBS 109.77</strain>
    </source>
</reference>
<dbReference type="OrthoDB" id="300709at2759"/>
<gene>
    <name evidence="4" type="ORF">K505DRAFT_343743</name>
</gene>
<evidence type="ECO:0000256" key="2">
    <source>
        <dbReference type="ARBA" id="ARBA00022857"/>
    </source>
</evidence>
<dbReference type="EMBL" id="MU002452">
    <property type="protein sequence ID" value="KAF2786507.1"/>
    <property type="molecule type" value="Genomic_DNA"/>
</dbReference>
<comment type="similarity">
    <text evidence="1">Belongs to the NmrA-type oxidoreductase family.</text>
</comment>
<protein>
    <submittedName>
        <fullName evidence="4">NmrA-domain-containing protein</fullName>
    </submittedName>
</protein>
<dbReference type="InterPro" id="IPR051164">
    <property type="entry name" value="NmrA-like_oxidored"/>
</dbReference>
<dbReference type="Gene3D" id="3.40.50.720">
    <property type="entry name" value="NAD(P)-binding Rossmann-like Domain"/>
    <property type="match status" value="1"/>
</dbReference>
<organism evidence="4 5">
    <name type="scientific">Melanomma pulvis-pyrius CBS 109.77</name>
    <dbReference type="NCBI Taxonomy" id="1314802"/>
    <lineage>
        <taxon>Eukaryota</taxon>
        <taxon>Fungi</taxon>
        <taxon>Dikarya</taxon>
        <taxon>Ascomycota</taxon>
        <taxon>Pezizomycotina</taxon>
        <taxon>Dothideomycetes</taxon>
        <taxon>Pleosporomycetidae</taxon>
        <taxon>Pleosporales</taxon>
        <taxon>Melanommataceae</taxon>
        <taxon>Melanomma</taxon>
    </lineage>
</organism>
<dbReference type="SUPFAM" id="SSF51735">
    <property type="entry name" value="NAD(P)-binding Rossmann-fold domains"/>
    <property type="match status" value="1"/>
</dbReference>
<evidence type="ECO:0000313" key="5">
    <source>
        <dbReference type="Proteomes" id="UP000799757"/>
    </source>
</evidence>
<sequence length="157" mass="15966">MPTILVLGATGQQGGAVVSALLQSDHSDLKIRALTLSPDSPAAGTLQSQGIEVVKGDLADPTSLDAALSGLSPSSTSSGAMSPAGMGSTFTFVVMLGSNELLTTRAEQTTTSTTQQEESLACITPITFIATLNAQELAVMATVLSSTFHRPKSLGVD</sequence>
<evidence type="ECO:0000256" key="1">
    <source>
        <dbReference type="ARBA" id="ARBA00006328"/>
    </source>
</evidence>
<evidence type="ECO:0000259" key="3">
    <source>
        <dbReference type="Pfam" id="PF05368"/>
    </source>
</evidence>
<keyword evidence="2" id="KW-0521">NADP</keyword>
<dbReference type="InterPro" id="IPR008030">
    <property type="entry name" value="NmrA-like"/>
</dbReference>
<evidence type="ECO:0000313" key="4">
    <source>
        <dbReference type="EMBL" id="KAF2786507.1"/>
    </source>
</evidence>
<dbReference type="PANTHER" id="PTHR42748:SF7">
    <property type="entry name" value="NMRA LIKE REDOX SENSOR 1-RELATED"/>
    <property type="match status" value="1"/>
</dbReference>
<keyword evidence="5" id="KW-1185">Reference proteome</keyword>
<dbReference type="Pfam" id="PF05368">
    <property type="entry name" value="NmrA"/>
    <property type="match status" value="1"/>
</dbReference>
<dbReference type="AlphaFoldDB" id="A0A6A6WRT2"/>
<feature type="domain" description="NmrA-like" evidence="3">
    <location>
        <begin position="3"/>
        <end position="70"/>
    </location>
</feature>